<evidence type="ECO:0000313" key="2">
    <source>
        <dbReference type="Proteomes" id="UP000030475"/>
    </source>
</evidence>
<dbReference type="Proteomes" id="UP000030475">
    <property type="component" value="Unassembled WGS sequence"/>
</dbReference>
<gene>
    <name evidence="1" type="ORF">Y036_6026</name>
</gene>
<comment type="caution">
    <text evidence="1">The sequence shown here is derived from an EMBL/GenBank/DDBJ whole genome shotgun (WGS) entry which is preliminary data.</text>
</comment>
<reference evidence="1 2" key="1">
    <citation type="submission" date="2014-08" db="EMBL/GenBank/DDBJ databases">
        <authorList>
            <person name="Bunnell A."/>
            <person name="Chain P.S."/>
            <person name="Chertkov O."/>
            <person name="Currie B.J."/>
            <person name="Daligault H.E."/>
            <person name="Davenport K.W."/>
            <person name="Davis C."/>
            <person name="Gleasner C.D."/>
            <person name="Johnson S.L."/>
            <person name="Kaestli M."/>
            <person name="Koren S."/>
            <person name="Kunde Y.A."/>
            <person name="Mayo M."/>
            <person name="McMurry K.K."/>
            <person name="Price E.P."/>
            <person name="Reitenga K.G."/>
            <person name="Robison R."/>
            <person name="Rosovitz M.J."/>
            <person name="Sarovich D.S."/>
            <person name="Teshima H."/>
        </authorList>
    </citation>
    <scope>NUCLEOTIDE SEQUENCE [LARGE SCALE GENOMIC DNA]</scope>
    <source>
        <strain evidence="1 2">MSHR44</strain>
    </source>
</reference>
<dbReference type="AlphaFoldDB" id="A0AA40MHA5"/>
<name>A0AA40MHA5_BURPE</name>
<accession>A0AA40MHA5</accession>
<evidence type="ECO:0000313" key="1">
    <source>
        <dbReference type="EMBL" id="KGX17112.1"/>
    </source>
</evidence>
<dbReference type="EMBL" id="JQIM01000007">
    <property type="protein sequence ID" value="KGX17112.1"/>
    <property type="molecule type" value="Genomic_DNA"/>
</dbReference>
<protein>
    <submittedName>
        <fullName evidence="1">Uncharacterized protein</fullName>
    </submittedName>
</protein>
<proteinExistence type="predicted"/>
<sequence>MNFPFLDPLLPDRSNPVGVGAPDQLTAAAAAIGARGMCVAKTPLPERVWPDDIPSPAPANAPRILRELKARLSRYLDKPAQWLAQLNAANGSRRQQRSERRLACVQLARAMIKYCDLRTMRIGVPGAAGWIDFTLPYLAAQAGLSERRAERALRDLQKARLVKVRRQCELEETEQGVRYKGVASIKYLASALFEAFGLGKWLRHERTRAHLRAQRRANQQRKRTQQGSALGAQLVEQLAGIEARARRQAAAADAAQRDAADLDRAIKLRVGELLHAHPDWDRDTLYAAARRQLAPPGDSV</sequence>
<organism evidence="1 2">
    <name type="scientific">Burkholderia pseudomallei</name>
    <name type="common">Pseudomonas pseudomallei</name>
    <dbReference type="NCBI Taxonomy" id="28450"/>
    <lineage>
        <taxon>Bacteria</taxon>
        <taxon>Pseudomonadati</taxon>
        <taxon>Pseudomonadota</taxon>
        <taxon>Betaproteobacteria</taxon>
        <taxon>Burkholderiales</taxon>
        <taxon>Burkholderiaceae</taxon>
        <taxon>Burkholderia</taxon>
        <taxon>pseudomallei group</taxon>
    </lineage>
</organism>